<dbReference type="SMART" id="SM00530">
    <property type="entry name" value="HTH_XRE"/>
    <property type="match status" value="1"/>
</dbReference>
<dbReference type="EMBL" id="JAIVEX010000008">
    <property type="protein sequence ID" value="MDB0523273.1"/>
    <property type="molecule type" value="Genomic_DNA"/>
</dbReference>
<evidence type="ECO:0000259" key="2">
    <source>
        <dbReference type="PROSITE" id="PS50943"/>
    </source>
</evidence>
<protein>
    <submittedName>
        <fullName evidence="3">Helix-turn-helix domain-containing protein</fullName>
    </submittedName>
</protein>
<gene>
    <name evidence="3" type="ORF">LBW55_16855</name>
</gene>
<dbReference type="RefSeq" id="WP_247589002.1">
    <property type="nucleotide sequence ID" value="NZ_JABZEH010000001.1"/>
</dbReference>
<dbReference type="PROSITE" id="PS50943">
    <property type="entry name" value="HTH_CROC1"/>
    <property type="match status" value="1"/>
</dbReference>
<dbReference type="Proteomes" id="UP001143674">
    <property type="component" value="Unassembled WGS sequence"/>
</dbReference>
<dbReference type="CDD" id="cd00093">
    <property type="entry name" value="HTH_XRE"/>
    <property type="match status" value="1"/>
</dbReference>
<dbReference type="InterPro" id="IPR001387">
    <property type="entry name" value="Cro/C1-type_HTH"/>
</dbReference>
<sequence>MSEPKGGFLRGIMKTASGAERQLTSLEIEAELGERLKKLRVQRNLDQATLAARAGISVRTLRNLESGSGSSLHTLIQVVRALGREQWFETIAAPVPSINPLMLTRTAAPRQRASKPRAKKSA</sequence>
<accession>A0AAE3T5U4</accession>
<dbReference type="SUPFAM" id="SSF47413">
    <property type="entry name" value="lambda repressor-like DNA-binding domains"/>
    <property type="match status" value="1"/>
</dbReference>
<evidence type="ECO:0000256" key="1">
    <source>
        <dbReference type="SAM" id="MobiDB-lite"/>
    </source>
</evidence>
<feature type="compositionally biased region" description="Basic residues" evidence="1">
    <location>
        <begin position="112"/>
        <end position="122"/>
    </location>
</feature>
<proteinExistence type="predicted"/>
<dbReference type="GO" id="GO:0003677">
    <property type="term" value="F:DNA binding"/>
    <property type="evidence" value="ECO:0007669"/>
    <property type="project" value="InterPro"/>
</dbReference>
<name>A0AAE3T5U4_RALSL</name>
<dbReference type="InterPro" id="IPR010982">
    <property type="entry name" value="Lambda_DNA-bd_dom_sf"/>
</dbReference>
<evidence type="ECO:0000313" key="3">
    <source>
        <dbReference type="EMBL" id="MDB0523273.1"/>
    </source>
</evidence>
<comment type="caution">
    <text evidence="3">The sequence shown here is derived from an EMBL/GenBank/DDBJ whole genome shotgun (WGS) entry which is preliminary data.</text>
</comment>
<evidence type="ECO:0000313" key="4">
    <source>
        <dbReference type="Proteomes" id="UP001143674"/>
    </source>
</evidence>
<feature type="region of interest" description="Disordered" evidence="1">
    <location>
        <begin position="103"/>
        <end position="122"/>
    </location>
</feature>
<feature type="domain" description="HTH cro/C1-type" evidence="2">
    <location>
        <begin position="36"/>
        <end position="88"/>
    </location>
</feature>
<reference evidence="3" key="1">
    <citation type="submission" date="2021-09" db="EMBL/GenBank/DDBJ databases">
        <title>Genomic analysis of Ralstonia spp.</title>
        <authorList>
            <person name="Aburjaile F."/>
            <person name="Ariute J.C."/>
            <person name="Pais A.K.L."/>
            <person name="Albuquerque G.M.R."/>
            <person name="Silva A.M.F."/>
            <person name="Brenig B."/>
            <person name="Azevedo V."/>
            <person name="Matiuzzi M."/>
            <person name="Ramos R."/>
            <person name="Goes-Neto A."/>
            <person name="Soares S."/>
            <person name="Iseppon A.M.B."/>
            <person name="Souza E."/>
            <person name="Gama M."/>
        </authorList>
    </citation>
    <scope>NUCLEOTIDE SEQUENCE</scope>
    <source>
        <strain evidence="3">B4</strain>
    </source>
</reference>
<dbReference type="Gene3D" id="1.10.260.40">
    <property type="entry name" value="lambda repressor-like DNA-binding domains"/>
    <property type="match status" value="1"/>
</dbReference>
<dbReference type="Pfam" id="PF01381">
    <property type="entry name" value="HTH_3"/>
    <property type="match status" value="1"/>
</dbReference>
<organism evidence="3 4">
    <name type="scientific">Ralstonia solanacearum</name>
    <name type="common">Pseudomonas solanacearum</name>
    <dbReference type="NCBI Taxonomy" id="305"/>
    <lineage>
        <taxon>Bacteria</taxon>
        <taxon>Pseudomonadati</taxon>
        <taxon>Pseudomonadota</taxon>
        <taxon>Betaproteobacteria</taxon>
        <taxon>Burkholderiales</taxon>
        <taxon>Burkholderiaceae</taxon>
        <taxon>Ralstonia</taxon>
        <taxon>Ralstonia solanacearum species complex</taxon>
    </lineage>
</organism>
<dbReference type="AlphaFoldDB" id="A0AAE3T5U4"/>